<organism evidence="4 5">
    <name type="scientific">Micromonospora echinaurantiaca</name>
    <dbReference type="NCBI Taxonomy" id="47857"/>
    <lineage>
        <taxon>Bacteria</taxon>
        <taxon>Bacillati</taxon>
        <taxon>Actinomycetota</taxon>
        <taxon>Actinomycetes</taxon>
        <taxon>Micromonosporales</taxon>
        <taxon>Micromonosporaceae</taxon>
        <taxon>Micromonospora</taxon>
    </lineage>
</organism>
<sequence>MRPAVPPLLVAVALLVAGCAGDAGPSAASPHPAAPGGGAPTSSDAAAPAGTASGGTASGGGASGGAAGAFNPTDVAWLQLHVAMTDRMLPVLDVVPAGTGDPAWRLLAARLGTAHRADLARSRQLLAGSGAPTTNPHEGHDMPGMVTADELATLRAATGVPLHRLLARHLRAYLTQLARLAAAEQRAGSHPATTALAAAIARQSRSELAHLDRLDHPASPAPAGAGHAGRDQP</sequence>
<evidence type="ECO:0000256" key="2">
    <source>
        <dbReference type="SAM" id="SignalP"/>
    </source>
</evidence>
<name>A0A1C5IAN3_9ACTN</name>
<feature type="domain" description="DUF305" evidence="3">
    <location>
        <begin position="95"/>
        <end position="213"/>
    </location>
</feature>
<keyword evidence="2" id="KW-0732">Signal</keyword>
<evidence type="ECO:0000313" key="4">
    <source>
        <dbReference type="EMBL" id="SCG55470.1"/>
    </source>
</evidence>
<dbReference type="AlphaFoldDB" id="A0A1C5IAN3"/>
<dbReference type="InterPro" id="IPR012347">
    <property type="entry name" value="Ferritin-like"/>
</dbReference>
<evidence type="ECO:0000256" key="1">
    <source>
        <dbReference type="SAM" id="MobiDB-lite"/>
    </source>
</evidence>
<feature type="compositionally biased region" description="Gly residues" evidence="1">
    <location>
        <begin position="52"/>
        <end position="62"/>
    </location>
</feature>
<feature type="compositionally biased region" description="Low complexity" evidence="1">
    <location>
        <begin position="40"/>
        <end position="51"/>
    </location>
</feature>
<evidence type="ECO:0000259" key="3">
    <source>
        <dbReference type="Pfam" id="PF03713"/>
    </source>
</evidence>
<feature type="region of interest" description="Disordered" evidence="1">
    <location>
        <begin position="207"/>
        <end position="233"/>
    </location>
</feature>
<feature type="region of interest" description="Disordered" evidence="1">
    <location>
        <begin position="24"/>
        <end position="62"/>
    </location>
</feature>
<evidence type="ECO:0000313" key="5">
    <source>
        <dbReference type="Proteomes" id="UP000198217"/>
    </source>
</evidence>
<dbReference type="EMBL" id="LT607750">
    <property type="protein sequence ID" value="SCG55470.1"/>
    <property type="molecule type" value="Genomic_DNA"/>
</dbReference>
<reference evidence="4 5" key="1">
    <citation type="submission" date="2016-06" db="EMBL/GenBank/DDBJ databases">
        <authorList>
            <person name="Kjaerup R.B."/>
            <person name="Dalgaard T.S."/>
            <person name="Juul-Madsen H.R."/>
        </authorList>
    </citation>
    <scope>NUCLEOTIDE SEQUENCE [LARGE SCALE GENOMIC DNA]</scope>
    <source>
        <strain evidence="4 5">DSM 43904</strain>
    </source>
</reference>
<feature type="chain" id="PRO_5038509390" description="DUF305 domain-containing protein" evidence="2">
    <location>
        <begin position="23"/>
        <end position="233"/>
    </location>
</feature>
<dbReference type="PROSITE" id="PS51257">
    <property type="entry name" value="PROKAR_LIPOPROTEIN"/>
    <property type="match status" value="1"/>
</dbReference>
<gene>
    <name evidence="4" type="ORF">GA0070609_3052</name>
</gene>
<dbReference type="Proteomes" id="UP000198217">
    <property type="component" value="Chromosome I"/>
</dbReference>
<feature type="signal peptide" evidence="2">
    <location>
        <begin position="1"/>
        <end position="22"/>
    </location>
</feature>
<dbReference type="Pfam" id="PF03713">
    <property type="entry name" value="DUF305"/>
    <property type="match status" value="1"/>
</dbReference>
<dbReference type="RefSeq" id="WP_088994403.1">
    <property type="nucleotide sequence ID" value="NZ_LT607750.1"/>
</dbReference>
<dbReference type="Gene3D" id="1.20.1260.10">
    <property type="match status" value="1"/>
</dbReference>
<protein>
    <recommendedName>
        <fullName evidence="3">DUF305 domain-containing protein</fullName>
    </recommendedName>
</protein>
<accession>A0A1C5IAN3</accession>
<dbReference type="InterPro" id="IPR005183">
    <property type="entry name" value="DUF305_CopM-like"/>
</dbReference>
<proteinExistence type="predicted"/>
<keyword evidence="5" id="KW-1185">Reference proteome</keyword>
<feature type="compositionally biased region" description="Basic and acidic residues" evidence="1">
    <location>
        <begin position="207"/>
        <end position="216"/>
    </location>
</feature>